<evidence type="ECO:0000313" key="1">
    <source>
        <dbReference type="EMBL" id="SEI00700.1"/>
    </source>
</evidence>
<sequence length="73" mass="7971">MEIDIVQAAGDSSVSSFGVAHCSFFPSFTNDAVNKLSFLEAINACIEVEIMSTLNLYPALHLQVPVLVSFEYE</sequence>
<organism evidence="1 2">
    <name type="scientific">Bathymodiolus azoricus thioautotrophic gill symbiont</name>
    <dbReference type="NCBI Taxonomy" id="235205"/>
    <lineage>
        <taxon>Bacteria</taxon>
        <taxon>Pseudomonadati</taxon>
        <taxon>Pseudomonadota</taxon>
        <taxon>Gammaproteobacteria</taxon>
        <taxon>sulfur-oxidizing symbionts</taxon>
    </lineage>
</organism>
<dbReference type="AlphaFoldDB" id="A0A1H6MQ50"/>
<reference evidence="2" key="1">
    <citation type="submission" date="2016-06" db="EMBL/GenBank/DDBJ databases">
        <authorList>
            <person name="Petersen J."/>
            <person name="Sayavedra L."/>
        </authorList>
    </citation>
    <scope>NUCLEOTIDE SEQUENCE [LARGE SCALE GENOMIC DNA]</scope>
    <source>
        <strain evidence="2">BazSymA</strain>
    </source>
</reference>
<evidence type="ECO:0000313" key="2">
    <source>
        <dbReference type="Proteomes" id="UP000198988"/>
    </source>
</evidence>
<name>A0A1H6MQ50_9GAMM</name>
<gene>
    <name evidence="1" type="ORF">BAZSYMA_ACONTIG228273_1</name>
</gene>
<dbReference type="Proteomes" id="UP000198988">
    <property type="component" value="Unassembled WGS sequence"/>
</dbReference>
<dbReference type="EMBL" id="CDSC02000432">
    <property type="protein sequence ID" value="SEI00700.1"/>
    <property type="molecule type" value="Genomic_DNA"/>
</dbReference>
<proteinExistence type="predicted"/>
<protein>
    <submittedName>
        <fullName evidence="1">Uncharacterized protein</fullName>
    </submittedName>
</protein>
<accession>A0A1H6MQ50</accession>